<name>A0A8F6TWK2_9RHOB</name>
<dbReference type="KEGG" id="gce:KYE46_14260"/>
<gene>
    <name evidence="2" type="ORF">KYE46_14260</name>
</gene>
<evidence type="ECO:0000313" key="2">
    <source>
        <dbReference type="EMBL" id="QXT39077.1"/>
    </source>
</evidence>
<protein>
    <submittedName>
        <fullName evidence="2">RES family NAD+ phosphorylase</fullName>
    </submittedName>
</protein>
<organism evidence="2 3">
    <name type="scientific">Gymnodinialimonas ceratoperidinii</name>
    <dbReference type="NCBI Taxonomy" id="2856823"/>
    <lineage>
        <taxon>Bacteria</taxon>
        <taxon>Pseudomonadati</taxon>
        <taxon>Pseudomonadota</taxon>
        <taxon>Alphaproteobacteria</taxon>
        <taxon>Rhodobacterales</taxon>
        <taxon>Paracoccaceae</taxon>
        <taxon>Gymnodinialimonas</taxon>
    </lineage>
</organism>
<accession>A0A8F6TWK2</accession>
<evidence type="ECO:0000313" key="3">
    <source>
        <dbReference type="Proteomes" id="UP000825009"/>
    </source>
</evidence>
<keyword evidence="3" id="KW-1185">Reference proteome</keyword>
<sequence length="238" mass="27195">MPPELPYKSYANEVWRLVEAQHIVSTTKLVDSGVEQELLEQILETTKPPVPPECQHLDYLLSTPFRYGRYPWNSRFRRMGETPGVFYGAENPITVVAETVWQRKIFFEGSPGTPLPKEPGTYTAFSVSVRVPVAIDLTELPLSAGEALWTDPENYDACLDLADRVREDSCELIRYTSVRHPDGPPNIAVLACQAFDKPDPMQFQTWHLFLRSGRTQVRREHPKVSLEYKFGETRLELA</sequence>
<feature type="domain" description="RES" evidence="1">
    <location>
        <begin position="64"/>
        <end position="201"/>
    </location>
</feature>
<dbReference type="InterPro" id="IPR014914">
    <property type="entry name" value="RES_dom"/>
</dbReference>
<dbReference type="RefSeq" id="WP_219001405.1">
    <property type="nucleotide sequence ID" value="NZ_CP079194.1"/>
</dbReference>
<dbReference type="AlphaFoldDB" id="A0A8F6TWK2"/>
<reference evidence="2 3" key="1">
    <citation type="submission" date="2021-07" db="EMBL/GenBank/DDBJ databases">
        <title>A novel Jannaschia species isolated from marine dinoflagellate Ceratoperidinium margalefii.</title>
        <authorList>
            <person name="Jiang Y."/>
            <person name="Li Z."/>
        </authorList>
    </citation>
    <scope>NUCLEOTIDE SEQUENCE [LARGE SCALE GENOMIC DNA]</scope>
    <source>
        <strain evidence="2 3">J12C1-MA-4</strain>
    </source>
</reference>
<dbReference type="SMART" id="SM00953">
    <property type="entry name" value="RES"/>
    <property type="match status" value="1"/>
</dbReference>
<evidence type="ECO:0000259" key="1">
    <source>
        <dbReference type="SMART" id="SM00953"/>
    </source>
</evidence>
<proteinExistence type="predicted"/>
<dbReference type="EMBL" id="CP079194">
    <property type="protein sequence ID" value="QXT39077.1"/>
    <property type="molecule type" value="Genomic_DNA"/>
</dbReference>
<dbReference type="Pfam" id="PF08808">
    <property type="entry name" value="RES"/>
    <property type="match status" value="1"/>
</dbReference>
<dbReference type="Proteomes" id="UP000825009">
    <property type="component" value="Chromosome"/>
</dbReference>